<evidence type="ECO:0000313" key="5">
    <source>
        <dbReference type="Proteomes" id="UP000075321"/>
    </source>
</evidence>
<dbReference type="Gene3D" id="3.10.580.10">
    <property type="entry name" value="CBS-domain"/>
    <property type="match status" value="1"/>
</dbReference>
<dbReference type="InterPro" id="IPR000644">
    <property type="entry name" value="CBS_dom"/>
</dbReference>
<dbReference type="AlphaFoldDB" id="A0A151A8L9"/>
<feature type="domain" description="CBS" evidence="3">
    <location>
        <begin position="7"/>
        <end position="64"/>
    </location>
</feature>
<dbReference type="PATRIC" id="fig|1008153.3.peg.4424"/>
<dbReference type="Proteomes" id="UP000075321">
    <property type="component" value="Unassembled WGS sequence"/>
</dbReference>
<evidence type="ECO:0000313" key="4">
    <source>
        <dbReference type="EMBL" id="KYH24048.1"/>
    </source>
</evidence>
<dbReference type="PROSITE" id="PS51371">
    <property type="entry name" value="CBS"/>
    <property type="match status" value="2"/>
</dbReference>
<dbReference type="GO" id="GO:0003938">
    <property type="term" value="F:IMP dehydrogenase activity"/>
    <property type="evidence" value="ECO:0007669"/>
    <property type="project" value="UniProtKB-EC"/>
</dbReference>
<gene>
    <name evidence="4" type="primary">guaB_7</name>
    <name evidence="4" type="ORF">HAPAU_41270</name>
</gene>
<keyword evidence="4" id="KW-0560">Oxidoreductase</keyword>
<keyword evidence="5" id="KW-1185">Reference proteome</keyword>
<dbReference type="SUPFAM" id="SSF54631">
    <property type="entry name" value="CBS-domain pair"/>
    <property type="match status" value="1"/>
</dbReference>
<evidence type="ECO:0000256" key="2">
    <source>
        <dbReference type="PROSITE-ProRule" id="PRU00703"/>
    </source>
</evidence>
<accession>A0A151A8L9</accession>
<evidence type="ECO:0000259" key="3">
    <source>
        <dbReference type="PROSITE" id="PS51371"/>
    </source>
</evidence>
<keyword evidence="1 2" id="KW-0129">CBS domain</keyword>
<dbReference type="CDD" id="cd17775">
    <property type="entry name" value="CBS_pair_bact_arch"/>
    <property type="match status" value="1"/>
</dbReference>
<dbReference type="InterPro" id="IPR046342">
    <property type="entry name" value="CBS_dom_sf"/>
</dbReference>
<organism evidence="4 5">
    <name type="scientific">Halalkalicoccus paucihalophilus</name>
    <dbReference type="NCBI Taxonomy" id="1008153"/>
    <lineage>
        <taxon>Archaea</taxon>
        <taxon>Methanobacteriati</taxon>
        <taxon>Methanobacteriota</taxon>
        <taxon>Stenosarchaea group</taxon>
        <taxon>Halobacteria</taxon>
        <taxon>Halobacteriales</taxon>
        <taxon>Halococcaceae</taxon>
        <taxon>Halalkalicoccus</taxon>
    </lineage>
</organism>
<reference evidence="4 5" key="1">
    <citation type="submission" date="2016-02" db="EMBL/GenBank/DDBJ databases">
        <title>Genome sequence of Halalkalicoccus paucihalophilus DSM 24557.</title>
        <authorList>
            <person name="Poehlein A."/>
            <person name="Daniel R."/>
        </authorList>
    </citation>
    <scope>NUCLEOTIDE SEQUENCE [LARGE SCALE GENOMIC DNA]</scope>
    <source>
        <strain evidence="4 5">DSM 24557</strain>
    </source>
</reference>
<dbReference type="PANTHER" id="PTHR43080:SF2">
    <property type="entry name" value="CBS DOMAIN-CONTAINING PROTEIN"/>
    <property type="match status" value="1"/>
</dbReference>
<dbReference type="OrthoDB" id="43333at2157"/>
<dbReference type="InterPro" id="IPR051257">
    <property type="entry name" value="Diverse_CBS-Domain"/>
</dbReference>
<protein>
    <submittedName>
        <fullName evidence="4">Inosine-5'-monophosphate dehydrogenase</fullName>
        <ecNumber evidence="4">1.1.1.205</ecNumber>
    </submittedName>
</protein>
<sequence>MPKIKSIAREQVVSVAPDASLTDAAQLMDEENVGSLVIVEEDRPRGIVTDRDIAIEVVARDQDPASLTAADVMSEDVVTVDVESGIFDVLRTMEEASVRRIPAVDSDGDLAGIVTFDDFVILLGRELKLLGDVIEAEIPPYDHT</sequence>
<dbReference type="EC" id="1.1.1.205" evidence="4"/>
<dbReference type="Pfam" id="PF00571">
    <property type="entry name" value="CBS"/>
    <property type="match status" value="2"/>
</dbReference>
<evidence type="ECO:0000256" key="1">
    <source>
        <dbReference type="ARBA" id="ARBA00023122"/>
    </source>
</evidence>
<dbReference type="PANTHER" id="PTHR43080">
    <property type="entry name" value="CBS DOMAIN-CONTAINING PROTEIN CBSX3, MITOCHONDRIAL"/>
    <property type="match status" value="1"/>
</dbReference>
<dbReference type="SMART" id="SM00116">
    <property type="entry name" value="CBS"/>
    <property type="match status" value="2"/>
</dbReference>
<name>A0A151A8L9_9EURY</name>
<dbReference type="EMBL" id="LTAZ01000017">
    <property type="protein sequence ID" value="KYH24048.1"/>
    <property type="molecule type" value="Genomic_DNA"/>
</dbReference>
<feature type="domain" description="CBS" evidence="3">
    <location>
        <begin position="73"/>
        <end position="129"/>
    </location>
</feature>
<dbReference type="RefSeq" id="WP_066385795.1">
    <property type="nucleotide sequence ID" value="NZ_LTAZ01000017.1"/>
</dbReference>
<comment type="caution">
    <text evidence="4">The sequence shown here is derived from an EMBL/GenBank/DDBJ whole genome shotgun (WGS) entry which is preliminary data.</text>
</comment>
<proteinExistence type="predicted"/>